<dbReference type="Proteomes" id="UP001162501">
    <property type="component" value="Chromosome 23"/>
</dbReference>
<sequence>MLCAPLSKWTHQRRSCRHSTRSCGFFSRHSAGPPTRRGTERTAGPAAQPHAGVALRGEPPSADLRRLLERRGAGSAGGALPPARVAAPRTAGPRRGRRGVGEWGRARPRWGAGRGLRRRGLPRARQTGRALGRPAESRAVPGAEDPSRGSRTRLVHPPPLIALAYPYPTGRGPPTPRFCRLPPSFCSTGVKERLGRPAVGDPASGHGGLGLGLAKTTVCAAGLGPRMAGPALPAPLAWIAGLAPPLHENSFRARPPLESSGELSQY</sequence>
<gene>
    <name evidence="1" type="ORF">MRATA1EN3_LOCUS13573</name>
</gene>
<organism evidence="1 2">
    <name type="scientific">Rangifer tarandus platyrhynchus</name>
    <name type="common">Svalbard reindeer</name>
    <dbReference type="NCBI Taxonomy" id="3082113"/>
    <lineage>
        <taxon>Eukaryota</taxon>
        <taxon>Metazoa</taxon>
        <taxon>Chordata</taxon>
        <taxon>Craniata</taxon>
        <taxon>Vertebrata</taxon>
        <taxon>Euteleostomi</taxon>
        <taxon>Mammalia</taxon>
        <taxon>Eutheria</taxon>
        <taxon>Laurasiatheria</taxon>
        <taxon>Artiodactyla</taxon>
        <taxon>Ruminantia</taxon>
        <taxon>Pecora</taxon>
        <taxon>Cervidae</taxon>
        <taxon>Odocoileinae</taxon>
        <taxon>Rangifer</taxon>
    </lineage>
</organism>
<accession>A0ACB0ENT2</accession>
<dbReference type="EMBL" id="OX596107">
    <property type="protein sequence ID" value="CAI9702360.1"/>
    <property type="molecule type" value="Genomic_DNA"/>
</dbReference>
<name>A0ACB0ENT2_RANTA</name>
<protein>
    <submittedName>
        <fullName evidence="1">Uncharacterized protein</fullName>
    </submittedName>
</protein>
<evidence type="ECO:0000313" key="1">
    <source>
        <dbReference type="EMBL" id="CAI9702360.1"/>
    </source>
</evidence>
<evidence type="ECO:0000313" key="2">
    <source>
        <dbReference type="Proteomes" id="UP001162501"/>
    </source>
</evidence>
<proteinExistence type="predicted"/>
<reference evidence="1" key="1">
    <citation type="submission" date="2023-05" db="EMBL/GenBank/DDBJ databases">
        <authorList>
            <consortium name="ELIXIR-Norway"/>
        </authorList>
    </citation>
    <scope>NUCLEOTIDE SEQUENCE</scope>
</reference>